<gene>
    <name evidence="2" type="primary">LOC105427796</name>
</gene>
<proteinExistence type="predicted"/>
<dbReference type="GeneID" id="105427796"/>
<accession>A0A6I9W7G1</accession>
<dbReference type="Proteomes" id="UP000504615">
    <property type="component" value="Unplaced"/>
</dbReference>
<protein>
    <submittedName>
        <fullName evidence="2">Uncharacterized protein LOC105427796 isoform X1</fullName>
    </submittedName>
</protein>
<reference evidence="2" key="1">
    <citation type="submission" date="2025-08" db="UniProtKB">
        <authorList>
            <consortium name="RefSeq"/>
        </authorList>
    </citation>
    <scope>IDENTIFICATION</scope>
</reference>
<dbReference type="RefSeq" id="XP_011638016.1">
    <property type="nucleotide sequence ID" value="XM_011639714.2"/>
</dbReference>
<name>A0A6I9W7G1_9HYME</name>
<keyword evidence="1" id="KW-1185">Reference proteome</keyword>
<dbReference type="AlphaFoldDB" id="A0A6I9W7G1"/>
<evidence type="ECO:0000313" key="2">
    <source>
        <dbReference type="RefSeq" id="XP_011638016.1"/>
    </source>
</evidence>
<organism evidence="1 2">
    <name type="scientific">Pogonomyrmex barbatus</name>
    <name type="common">red harvester ant</name>
    <dbReference type="NCBI Taxonomy" id="144034"/>
    <lineage>
        <taxon>Eukaryota</taxon>
        <taxon>Metazoa</taxon>
        <taxon>Ecdysozoa</taxon>
        <taxon>Arthropoda</taxon>
        <taxon>Hexapoda</taxon>
        <taxon>Insecta</taxon>
        <taxon>Pterygota</taxon>
        <taxon>Neoptera</taxon>
        <taxon>Endopterygota</taxon>
        <taxon>Hymenoptera</taxon>
        <taxon>Apocrita</taxon>
        <taxon>Aculeata</taxon>
        <taxon>Formicoidea</taxon>
        <taxon>Formicidae</taxon>
        <taxon>Myrmicinae</taxon>
        <taxon>Pogonomyrmex</taxon>
    </lineage>
</organism>
<sequence>MDLLDISKVDMKERLDLINRYYSELDYVEYERYKRNISSIIPTLSHVTQPKGDNFVKRFLMTIQTIYDSNYFFEYMGYHKDIFTIICDVLYYYPSNANWKTLNDISVKIHQRIMMNINSIRHYFHVRELKTYLKYISKFCFYLL</sequence>
<evidence type="ECO:0000313" key="1">
    <source>
        <dbReference type="Proteomes" id="UP000504615"/>
    </source>
</evidence>
<dbReference type="KEGG" id="pbar:105427796"/>